<organism evidence="3 4">
    <name type="scientific">Hypholoma sublateritium (strain FD-334 SS-4)</name>
    <dbReference type="NCBI Taxonomy" id="945553"/>
    <lineage>
        <taxon>Eukaryota</taxon>
        <taxon>Fungi</taxon>
        <taxon>Dikarya</taxon>
        <taxon>Basidiomycota</taxon>
        <taxon>Agaricomycotina</taxon>
        <taxon>Agaricomycetes</taxon>
        <taxon>Agaricomycetidae</taxon>
        <taxon>Agaricales</taxon>
        <taxon>Agaricineae</taxon>
        <taxon>Strophariaceae</taxon>
        <taxon>Hypholoma</taxon>
    </lineage>
</organism>
<dbReference type="SUPFAM" id="SSF50129">
    <property type="entry name" value="GroES-like"/>
    <property type="match status" value="1"/>
</dbReference>
<reference evidence="4" key="1">
    <citation type="submission" date="2014-04" db="EMBL/GenBank/DDBJ databases">
        <title>Evolutionary Origins and Diversification of the Mycorrhizal Mutualists.</title>
        <authorList>
            <consortium name="DOE Joint Genome Institute"/>
            <consortium name="Mycorrhizal Genomics Consortium"/>
            <person name="Kohler A."/>
            <person name="Kuo A."/>
            <person name="Nagy L.G."/>
            <person name="Floudas D."/>
            <person name="Copeland A."/>
            <person name="Barry K.W."/>
            <person name="Cichocki N."/>
            <person name="Veneault-Fourrey C."/>
            <person name="LaButti K."/>
            <person name="Lindquist E.A."/>
            <person name="Lipzen A."/>
            <person name="Lundell T."/>
            <person name="Morin E."/>
            <person name="Murat C."/>
            <person name="Riley R."/>
            <person name="Ohm R."/>
            <person name="Sun H."/>
            <person name="Tunlid A."/>
            <person name="Henrissat B."/>
            <person name="Grigoriev I.V."/>
            <person name="Hibbett D.S."/>
            <person name="Martin F."/>
        </authorList>
    </citation>
    <scope>NUCLEOTIDE SEQUENCE [LARGE SCALE GENOMIC DNA]</scope>
    <source>
        <strain evidence="4">FD-334 SS-4</strain>
    </source>
</reference>
<dbReference type="CDD" id="cd05288">
    <property type="entry name" value="PGDH"/>
    <property type="match status" value="1"/>
</dbReference>
<dbReference type="OMA" id="NYKTKAF"/>
<dbReference type="Pfam" id="PF00107">
    <property type="entry name" value="ADH_zinc_N"/>
    <property type="match status" value="1"/>
</dbReference>
<dbReference type="InterPro" id="IPR045010">
    <property type="entry name" value="MDR_fam"/>
</dbReference>
<keyword evidence="1" id="KW-0560">Oxidoreductase</keyword>
<keyword evidence="4" id="KW-1185">Reference proteome</keyword>
<dbReference type="FunFam" id="3.40.50.720:FF:000121">
    <property type="entry name" value="Prostaglandin reductase 2"/>
    <property type="match status" value="1"/>
</dbReference>
<gene>
    <name evidence="3" type="ORF">HYPSUDRAFT_136370</name>
</gene>
<accession>A0A0D2P0D5</accession>
<dbReference type="EMBL" id="KN817537">
    <property type="protein sequence ID" value="KJA24399.1"/>
    <property type="molecule type" value="Genomic_DNA"/>
</dbReference>
<dbReference type="InterPro" id="IPR013149">
    <property type="entry name" value="ADH-like_C"/>
</dbReference>
<evidence type="ECO:0000256" key="1">
    <source>
        <dbReference type="ARBA" id="ARBA00023002"/>
    </source>
</evidence>
<name>A0A0D2P0D5_HYPSF</name>
<dbReference type="SUPFAM" id="SSF51735">
    <property type="entry name" value="NAD(P)-binding Rossmann-fold domains"/>
    <property type="match status" value="1"/>
</dbReference>
<dbReference type="InterPro" id="IPR041694">
    <property type="entry name" value="ADH_N_2"/>
</dbReference>
<dbReference type="AlphaFoldDB" id="A0A0D2P0D5"/>
<dbReference type="PANTHER" id="PTHR43205">
    <property type="entry name" value="PROSTAGLANDIN REDUCTASE"/>
    <property type="match status" value="1"/>
</dbReference>
<feature type="domain" description="Enoyl reductase (ER)" evidence="2">
    <location>
        <begin position="22"/>
        <end position="341"/>
    </location>
</feature>
<dbReference type="OrthoDB" id="809632at2759"/>
<dbReference type="InterPro" id="IPR036291">
    <property type="entry name" value="NAD(P)-bd_dom_sf"/>
</dbReference>
<evidence type="ECO:0000259" key="2">
    <source>
        <dbReference type="SMART" id="SM00829"/>
    </source>
</evidence>
<dbReference type="PANTHER" id="PTHR43205:SF7">
    <property type="entry name" value="PROSTAGLANDIN REDUCTASE 1"/>
    <property type="match status" value="1"/>
</dbReference>
<dbReference type="Pfam" id="PF16884">
    <property type="entry name" value="ADH_N_2"/>
    <property type="match status" value="1"/>
</dbReference>
<protein>
    <recommendedName>
        <fullName evidence="2">Enoyl reductase (ER) domain-containing protein</fullName>
    </recommendedName>
</protein>
<dbReference type="InterPro" id="IPR020843">
    <property type="entry name" value="ER"/>
</dbReference>
<evidence type="ECO:0000313" key="4">
    <source>
        <dbReference type="Proteomes" id="UP000054270"/>
    </source>
</evidence>
<dbReference type="Gene3D" id="3.90.180.10">
    <property type="entry name" value="Medium-chain alcohol dehydrogenases, catalytic domain"/>
    <property type="match status" value="1"/>
</dbReference>
<dbReference type="InterPro" id="IPR011032">
    <property type="entry name" value="GroES-like_sf"/>
</dbReference>
<proteinExistence type="predicted"/>
<dbReference type="GO" id="GO:0016628">
    <property type="term" value="F:oxidoreductase activity, acting on the CH-CH group of donors, NAD or NADP as acceptor"/>
    <property type="evidence" value="ECO:0007669"/>
    <property type="project" value="InterPro"/>
</dbReference>
<dbReference type="Proteomes" id="UP000054270">
    <property type="component" value="Unassembled WGS sequence"/>
</dbReference>
<evidence type="ECO:0000313" key="3">
    <source>
        <dbReference type="EMBL" id="KJA24399.1"/>
    </source>
</evidence>
<sequence length="349" mass="37593">MAPITNGRVLFAAIPTGYPVLGQDLVYDTAQTIDLESAPLGGGVLVKTLDLSVDPYMRQRMRPAEVPSYFPAFPLGEPIVSAGIAVVLRSEHAGFKAGDHVEGFLPHQQYTIIAEPEKVPLIPLHVIDNPHGLKWSAFLGVLGIPGHTAYFAWKAYSQAKKGQTVFVTTGAGALVIQLAKLDGCKVIGSAGSDEKVQFMKDIGADVAFNYKTEDTREVLQREGPVDIYWDNVGGDTFDAVLENAARNARIIACGMISAYNEPRGVPIYKMHLVFAKCITIVGFLVIDHYSAESLAAFVKDVHAGVASGALKHQEELFDGLERAGEGLLAVLRGTNKGKAVIHVAENQRD</sequence>
<dbReference type="SMART" id="SM00829">
    <property type="entry name" value="PKS_ER"/>
    <property type="match status" value="1"/>
</dbReference>
<dbReference type="Gene3D" id="3.40.50.720">
    <property type="entry name" value="NAD(P)-binding Rossmann-like Domain"/>
    <property type="match status" value="1"/>
</dbReference>